<proteinExistence type="predicted"/>
<sequence length="38" mass="4359">MGSPRMWSGEGRANRNFLVSWLTISLSIRRKAYFILGS</sequence>
<dbReference type="AlphaFoldDB" id="A0A0E9U2T1"/>
<organism evidence="1">
    <name type="scientific">Anguilla anguilla</name>
    <name type="common">European freshwater eel</name>
    <name type="synonym">Muraena anguilla</name>
    <dbReference type="NCBI Taxonomy" id="7936"/>
    <lineage>
        <taxon>Eukaryota</taxon>
        <taxon>Metazoa</taxon>
        <taxon>Chordata</taxon>
        <taxon>Craniata</taxon>
        <taxon>Vertebrata</taxon>
        <taxon>Euteleostomi</taxon>
        <taxon>Actinopterygii</taxon>
        <taxon>Neopterygii</taxon>
        <taxon>Teleostei</taxon>
        <taxon>Anguilliformes</taxon>
        <taxon>Anguillidae</taxon>
        <taxon>Anguilla</taxon>
    </lineage>
</organism>
<dbReference type="EMBL" id="GBXM01048456">
    <property type="protein sequence ID" value="JAH60121.1"/>
    <property type="molecule type" value="Transcribed_RNA"/>
</dbReference>
<reference evidence="1" key="2">
    <citation type="journal article" date="2015" name="Fish Shellfish Immunol.">
        <title>Early steps in the European eel (Anguilla anguilla)-Vibrio vulnificus interaction in the gills: Role of the RtxA13 toxin.</title>
        <authorList>
            <person name="Callol A."/>
            <person name="Pajuelo D."/>
            <person name="Ebbesson L."/>
            <person name="Teles M."/>
            <person name="MacKenzie S."/>
            <person name="Amaro C."/>
        </authorList>
    </citation>
    <scope>NUCLEOTIDE SEQUENCE</scope>
</reference>
<reference evidence="1" key="1">
    <citation type="submission" date="2014-11" db="EMBL/GenBank/DDBJ databases">
        <authorList>
            <person name="Amaro Gonzalez C."/>
        </authorList>
    </citation>
    <scope>NUCLEOTIDE SEQUENCE</scope>
</reference>
<accession>A0A0E9U2T1</accession>
<evidence type="ECO:0000313" key="1">
    <source>
        <dbReference type="EMBL" id="JAH60121.1"/>
    </source>
</evidence>
<name>A0A0E9U2T1_ANGAN</name>
<protein>
    <submittedName>
        <fullName evidence="1">Uncharacterized protein</fullName>
    </submittedName>
</protein>